<protein>
    <submittedName>
        <fullName evidence="2">Uncharacterized protein</fullName>
    </submittedName>
</protein>
<accession>A0ABD3K422</accession>
<gene>
    <name evidence="2" type="ORF">ACJRO7_023996</name>
</gene>
<organism evidence="2 3">
    <name type="scientific">Eucalyptus globulus</name>
    <name type="common">Tasmanian blue gum</name>
    <dbReference type="NCBI Taxonomy" id="34317"/>
    <lineage>
        <taxon>Eukaryota</taxon>
        <taxon>Viridiplantae</taxon>
        <taxon>Streptophyta</taxon>
        <taxon>Embryophyta</taxon>
        <taxon>Tracheophyta</taxon>
        <taxon>Spermatophyta</taxon>
        <taxon>Magnoliopsida</taxon>
        <taxon>eudicotyledons</taxon>
        <taxon>Gunneridae</taxon>
        <taxon>Pentapetalae</taxon>
        <taxon>rosids</taxon>
        <taxon>malvids</taxon>
        <taxon>Myrtales</taxon>
        <taxon>Myrtaceae</taxon>
        <taxon>Myrtoideae</taxon>
        <taxon>Eucalypteae</taxon>
        <taxon>Eucalyptus</taxon>
    </lineage>
</organism>
<feature type="compositionally biased region" description="Polar residues" evidence="1">
    <location>
        <begin position="71"/>
        <end position="101"/>
    </location>
</feature>
<reference evidence="2 3" key="1">
    <citation type="submission" date="2024-11" db="EMBL/GenBank/DDBJ databases">
        <title>Chromosome-level genome assembly of Eucalyptus globulus Labill. provides insights into its genome evolution.</title>
        <authorList>
            <person name="Li X."/>
        </authorList>
    </citation>
    <scope>NUCLEOTIDE SEQUENCE [LARGE SCALE GENOMIC DNA]</scope>
    <source>
        <strain evidence="2">CL2024</strain>
        <tissue evidence="2">Fresh tender leaves</tissue>
    </source>
</reference>
<feature type="compositionally biased region" description="Low complexity" evidence="1">
    <location>
        <begin position="115"/>
        <end position="126"/>
    </location>
</feature>
<evidence type="ECO:0000313" key="2">
    <source>
        <dbReference type="EMBL" id="KAL3734750.1"/>
    </source>
</evidence>
<keyword evidence="3" id="KW-1185">Reference proteome</keyword>
<evidence type="ECO:0000313" key="3">
    <source>
        <dbReference type="Proteomes" id="UP001634007"/>
    </source>
</evidence>
<dbReference type="AlphaFoldDB" id="A0ABD3K422"/>
<dbReference type="EMBL" id="JBJKBG010000006">
    <property type="protein sequence ID" value="KAL3734750.1"/>
    <property type="molecule type" value="Genomic_DNA"/>
</dbReference>
<feature type="region of interest" description="Disordered" evidence="1">
    <location>
        <begin position="1"/>
        <end position="24"/>
    </location>
</feature>
<name>A0ABD3K422_EUCGL</name>
<dbReference type="Proteomes" id="UP001634007">
    <property type="component" value="Unassembled WGS sequence"/>
</dbReference>
<evidence type="ECO:0000256" key="1">
    <source>
        <dbReference type="SAM" id="MobiDB-lite"/>
    </source>
</evidence>
<feature type="region of interest" description="Disordered" evidence="1">
    <location>
        <begin position="47"/>
        <end position="132"/>
    </location>
</feature>
<sequence length="132" mass="14796">MLDKTALLPRQGLRPGPTNPTQRPLHFRLLNNRYSRFHAPPYFPIFSPAPRRYYRDDRPPPGPRRGRSRHFATSPTRPRATVNRSTAGKRSLAQVSRTLAVSHNAGERKPPVRRGNAALAGSASSGFIEPHQ</sequence>
<comment type="caution">
    <text evidence="2">The sequence shown here is derived from an EMBL/GenBank/DDBJ whole genome shotgun (WGS) entry which is preliminary data.</text>
</comment>
<proteinExistence type="predicted"/>